<dbReference type="SUPFAM" id="SSF53335">
    <property type="entry name" value="S-adenosyl-L-methionine-dependent methyltransferases"/>
    <property type="match status" value="1"/>
</dbReference>
<reference evidence="1 2" key="1">
    <citation type="journal article" date="2016" name="Nat. Commun.">
        <title>Thousands of microbial genomes shed light on interconnected biogeochemical processes in an aquifer system.</title>
        <authorList>
            <person name="Anantharaman K."/>
            <person name="Brown C.T."/>
            <person name="Hug L.A."/>
            <person name="Sharon I."/>
            <person name="Castelle C.J."/>
            <person name="Probst A.J."/>
            <person name="Thomas B.C."/>
            <person name="Singh A."/>
            <person name="Wilkins M.J."/>
            <person name="Karaoz U."/>
            <person name="Brodie E.L."/>
            <person name="Williams K.H."/>
            <person name="Hubbard S.S."/>
            <person name="Banfield J.F."/>
        </authorList>
    </citation>
    <scope>NUCLEOTIDE SEQUENCE [LARGE SCALE GENOMIC DNA]</scope>
</reference>
<dbReference type="InterPro" id="IPR029063">
    <property type="entry name" value="SAM-dependent_MTases_sf"/>
</dbReference>
<dbReference type="Gene3D" id="3.40.50.150">
    <property type="entry name" value="Vaccinia Virus protein VP39"/>
    <property type="match status" value="1"/>
</dbReference>
<gene>
    <name evidence="1" type="ORF">A2W05_03375</name>
</gene>
<dbReference type="InterPro" id="IPR004951">
    <property type="entry name" value="DUF268_CAE_spp"/>
</dbReference>
<proteinExistence type="predicted"/>
<organism evidence="1 2">
    <name type="scientific">Candidatus Schekmanbacteria bacterium RBG_16_38_10</name>
    <dbReference type="NCBI Taxonomy" id="1817879"/>
    <lineage>
        <taxon>Bacteria</taxon>
        <taxon>Candidatus Schekmaniibacteriota</taxon>
    </lineage>
</organism>
<accession>A0A1F7RRA9</accession>
<sequence>MLWRYVEKIDPILKRVYQQISQPPVPNLKGDRDIEYSWVAANLPNGPGEAMDFGCSVGWMGLLAARKGFKVTGVDLEPAIWHYEHPNLKFMQGSILKLLFPPDYFDLIINCSTVEHVGLVRRYSETEPNPDGDIEAMKVLNSILKTNGIMLLTIPVGLDKVFVPLHRIYGENRLPRLFQGWEVLKKEYWIKDTDNRWIMADESAALNKEPLEYCYGLGLFVLKKP</sequence>
<evidence type="ECO:0008006" key="3">
    <source>
        <dbReference type="Google" id="ProtNLM"/>
    </source>
</evidence>
<dbReference type="Proteomes" id="UP000178797">
    <property type="component" value="Unassembled WGS sequence"/>
</dbReference>
<dbReference type="AlphaFoldDB" id="A0A1F7RRA9"/>
<protein>
    <recommendedName>
        <fullName evidence="3">Methyltransferase type 11 domain-containing protein</fullName>
    </recommendedName>
</protein>
<dbReference type="Pfam" id="PF03269">
    <property type="entry name" value="DUF268"/>
    <property type="match status" value="1"/>
</dbReference>
<name>A0A1F7RRA9_9BACT</name>
<dbReference type="CDD" id="cd02440">
    <property type="entry name" value="AdoMet_MTases"/>
    <property type="match status" value="1"/>
</dbReference>
<evidence type="ECO:0000313" key="1">
    <source>
        <dbReference type="EMBL" id="OGL44075.1"/>
    </source>
</evidence>
<evidence type="ECO:0000313" key="2">
    <source>
        <dbReference type="Proteomes" id="UP000178797"/>
    </source>
</evidence>
<comment type="caution">
    <text evidence="1">The sequence shown here is derived from an EMBL/GenBank/DDBJ whole genome shotgun (WGS) entry which is preliminary data.</text>
</comment>
<dbReference type="EMBL" id="MGDE01000195">
    <property type="protein sequence ID" value="OGL44075.1"/>
    <property type="molecule type" value="Genomic_DNA"/>
</dbReference>